<keyword evidence="1" id="KW-0812">Transmembrane</keyword>
<reference evidence="2 3" key="1">
    <citation type="submission" date="2019-04" db="EMBL/GenBank/DDBJ databases">
        <authorList>
            <person name="Feng G."/>
            <person name="Zhang J."/>
            <person name="Zhu H."/>
        </authorList>
    </citation>
    <scope>NUCLEOTIDE SEQUENCE [LARGE SCALE GENOMIC DNA]</scope>
    <source>
        <strain evidence="2 3">JCM 31653</strain>
    </source>
</reference>
<accession>A0A4Z0Q6H9</accession>
<dbReference type="Proteomes" id="UP000297549">
    <property type="component" value="Unassembled WGS sequence"/>
</dbReference>
<dbReference type="EMBL" id="SRLC01000001">
    <property type="protein sequence ID" value="TGE25295.1"/>
    <property type="molecule type" value="Genomic_DNA"/>
</dbReference>
<organism evidence="2 3">
    <name type="scientific">Hymenobacter aquaticus</name>
    <dbReference type="NCBI Taxonomy" id="1867101"/>
    <lineage>
        <taxon>Bacteria</taxon>
        <taxon>Pseudomonadati</taxon>
        <taxon>Bacteroidota</taxon>
        <taxon>Cytophagia</taxon>
        <taxon>Cytophagales</taxon>
        <taxon>Hymenobacteraceae</taxon>
        <taxon>Hymenobacter</taxon>
    </lineage>
</organism>
<name>A0A4Z0Q6H9_9BACT</name>
<gene>
    <name evidence="2" type="ORF">E5K00_08925</name>
</gene>
<dbReference type="AlphaFoldDB" id="A0A4Z0Q6H9"/>
<protein>
    <submittedName>
        <fullName evidence="2">Uncharacterized protein</fullName>
    </submittedName>
</protein>
<keyword evidence="3" id="KW-1185">Reference proteome</keyword>
<sequence>MYLLYLFPALITVALVMVQTKAQAHKNVALELHMLRHIVLVSSGVAVLGHWLLFSSWYLALADTAFVYGAFLAILILLPLCLNYCVIKLFY</sequence>
<dbReference type="RefSeq" id="WP_135462872.1">
    <property type="nucleotide sequence ID" value="NZ_SRLC01000001.1"/>
</dbReference>
<evidence type="ECO:0000256" key="1">
    <source>
        <dbReference type="SAM" id="Phobius"/>
    </source>
</evidence>
<proteinExistence type="predicted"/>
<evidence type="ECO:0000313" key="2">
    <source>
        <dbReference type="EMBL" id="TGE25295.1"/>
    </source>
</evidence>
<keyword evidence="1" id="KW-1133">Transmembrane helix</keyword>
<evidence type="ECO:0000313" key="3">
    <source>
        <dbReference type="Proteomes" id="UP000297549"/>
    </source>
</evidence>
<keyword evidence="1" id="KW-0472">Membrane</keyword>
<comment type="caution">
    <text evidence="2">The sequence shown here is derived from an EMBL/GenBank/DDBJ whole genome shotgun (WGS) entry which is preliminary data.</text>
</comment>
<feature type="transmembrane region" description="Helical" evidence="1">
    <location>
        <begin position="66"/>
        <end position="90"/>
    </location>
</feature>
<feature type="transmembrane region" description="Helical" evidence="1">
    <location>
        <begin position="34"/>
        <end position="54"/>
    </location>
</feature>